<evidence type="ECO:0000313" key="2">
    <source>
        <dbReference type="Proteomes" id="UP000717328"/>
    </source>
</evidence>
<accession>A0A9P7KKW7</accession>
<evidence type="ECO:0008006" key="3">
    <source>
        <dbReference type="Google" id="ProtNLM"/>
    </source>
</evidence>
<dbReference type="OrthoDB" id="10018982at2759"/>
<reference evidence="1" key="2">
    <citation type="submission" date="2021-10" db="EMBL/GenBank/DDBJ databases">
        <title>Phylogenomics reveals ancestral predisposition of the termite-cultivated fungus Termitomyces towards a domesticated lifestyle.</title>
        <authorList>
            <person name="Auxier B."/>
            <person name="Grum-Grzhimaylo A."/>
            <person name="Cardenas M.E."/>
            <person name="Lodge J.D."/>
            <person name="Laessoe T."/>
            <person name="Pedersen O."/>
            <person name="Smith M.E."/>
            <person name="Kuyper T.W."/>
            <person name="Franco-Molano E.A."/>
            <person name="Baroni T.J."/>
            <person name="Aanen D.K."/>
        </authorList>
    </citation>
    <scope>NUCLEOTIDE SEQUENCE</scope>
    <source>
        <strain evidence="1">D49</strain>
    </source>
</reference>
<dbReference type="AlphaFoldDB" id="A0A9P7KKW7"/>
<sequence>MSSHFYEVALFGEFFSRDLKPILNRITLHSESSRPMHTREIVFEPLDAQHQRDTGNDPVILRAKKELTEPDSEWVLYSYLKPESVRVHPEATVRPWATCQVVGDALSFAAALGYMFVMGHAIVIFSDAHIQSQHSRRSQIYKRGYVFRRGSLVILMFQQEQVDPKTNQPIPAHTDTLWEVEVKTASPIRNTPETPLSHSVNAVLEVQLFMKGLLDLRRQDA</sequence>
<dbReference type="EMBL" id="JABCKI010000021">
    <property type="protein sequence ID" value="KAG5654073.1"/>
    <property type="molecule type" value="Genomic_DNA"/>
</dbReference>
<dbReference type="Gene3D" id="2.40.320.10">
    <property type="entry name" value="Hypothetical Protein Pfu-838710-001"/>
    <property type="match status" value="1"/>
</dbReference>
<dbReference type="Proteomes" id="UP000717328">
    <property type="component" value="Unassembled WGS sequence"/>
</dbReference>
<comment type="caution">
    <text evidence="1">The sequence shown here is derived from an EMBL/GenBank/DDBJ whole genome shotgun (WGS) entry which is preliminary data.</text>
</comment>
<gene>
    <name evidence="1" type="ORF">H0H81_007799</name>
</gene>
<reference evidence="1" key="1">
    <citation type="submission" date="2021-02" db="EMBL/GenBank/DDBJ databases">
        <authorList>
            <person name="Nieuwenhuis M."/>
            <person name="Van De Peppel L.J.J."/>
        </authorList>
    </citation>
    <scope>NUCLEOTIDE SEQUENCE</scope>
    <source>
        <strain evidence="1">D49</strain>
    </source>
</reference>
<protein>
    <recommendedName>
        <fullName evidence="3">Mediator of RNA polymerase II transcription subunit 18</fullName>
    </recommendedName>
</protein>
<proteinExistence type="predicted"/>
<evidence type="ECO:0000313" key="1">
    <source>
        <dbReference type="EMBL" id="KAG5654073.1"/>
    </source>
</evidence>
<organism evidence="1 2">
    <name type="scientific">Sphagnurus paluster</name>
    <dbReference type="NCBI Taxonomy" id="117069"/>
    <lineage>
        <taxon>Eukaryota</taxon>
        <taxon>Fungi</taxon>
        <taxon>Dikarya</taxon>
        <taxon>Basidiomycota</taxon>
        <taxon>Agaricomycotina</taxon>
        <taxon>Agaricomycetes</taxon>
        <taxon>Agaricomycetidae</taxon>
        <taxon>Agaricales</taxon>
        <taxon>Tricholomatineae</taxon>
        <taxon>Lyophyllaceae</taxon>
        <taxon>Sphagnurus</taxon>
    </lineage>
</organism>
<name>A0A9P7KKW7_9AGAR</name>
<keyword evidence="2" id="KW-1185">Reference proteome</keyword>